<dbReference type="PANTHER" id="PTHR32470">
    <property type="entry name" value="ADH DEHYDROGENASE [UBIQUINONE] 1 ALPHA SUBCOMPLEX ASSEMBLY FACTOR 2"/>
    <property type="match status" value="1"/>
</dbReference>
<feature type="region of interest" description="Disordered" evidence="2">
    <location>
        <begin position="100"/>
        <end position="148"/>
    </location>
</feature>
<evidence type="ECO:0000256" key="2">
    <source>
        <dbReference type="SAM" id="MobiDB-lite"/>
    </source>
</evidence>
<dbReference type="GeneID" id="111248868"/>
<accession>A0A7M7MFB4</accession>
<feature type="compositionally biased region" description="Polar residues" evidence="2">
    <location>
        <begin position="107"/>
        <end position="117"/>
    </location>
</feature>
<name>A0A7M7MFB4_VARDE</name>
<dbReference type="RefSeq" id="XP_022657645.1">
    <property type="nucleotide sequence ID" value="XM_022801910.1"/>
</dbReference>
<dbReference type="FunCoup" id="A0A7M7MFB4">
    <property type="interactions" value="1183"/>
</dbReference>
<protein>
    <recommendedName>
        <fullName evidence="5">NADH dehydrogenase [ubiquinone] 1 alpha subcomplex assembly factor 2</fullName>
    </recommendedName>
</protein>
<dbReference type="RefSeq" id="XP_022657646.1">
    <property type="nucleotide sequence ID" value="XM_022801911.1"/>
</dbReference>
<dbReference type="GO" id="GO:0005739">
    <property type="term" value="C:mitochondrion"/>
    <property type="evidence" value="ECO:0007669"/>
    <property type="project" value="TreeGrafter"/>
</dbReference>
<dbReference type="OMA" id="FIWRNFL"/>
<dbReference type="Pfam" id="PF05071">
    <property type="entry name" value="NDUFA12"/>
    <property type="match status" value="1"/>
</dbReference>
<dbReference type="InParanoid" id="A0A7M7MFB4"/>
<organism evidence="3 4">
    <name type="scientific">Varroa destructor</name>
    <name type="common">Honeybee mite</name>
    <dbReference type="NCBI Taxonomy" id="109461"/>
    <lineage>
        <taxon>Eukaryota</taxon>
        <taxon>Metazoa</taxon>
        <taxon>Ecdysozoa</taxon>
        <taxon>Arthropoda</taxon>
        <taxon>Chelicerata</taxon>
        <taxon>Arachnida</taxon>
        <taxon>Acari</taxon>
        <taxon>Parasitiformes</taxon>
        <taxon>Mesostigmata</taxon>
        <taxon>Gamasina</taxon>
        <taxon>Dermanyssoidea</taxon>
        <taxon>Varroidae</taxon>
        <taxon>Varroa</taxon>
    </lineage>
</organism>
<dbReference type="OrthoDB" id="10255576at2759"/>
<evidence type="ECO:0000256" key="1">
    <source>
        <dbReference type="ARBA" id="ARBA00007355"/>
    </source>
</evidence>
<dbReference type="AlphaFoldDB" id="A0A7M7MFB4"/>
<dbReference type="GO" id="GO:0032981">
    <property type="term" value="P:mitochondrial respiratory chain complex I assembly"/>
    <property type="evidence" value="ECO:0007669"/>
    <property type="project" value="TreeGrafter"/>
</dbReference>
<evidence type="ECO:0000313" key="3">
    <source>
        <dbReference type="EnsemblMetazoa" id="XP_022657645"/>
    </source>
</evidence>
<dbReference type="KEGG" id="vde:111248868"/>
<reference evidence="3" key="1">
    <citation type="submission" date="2021-01" db="UniProtKB">
        <authorList>
            <consortium name="EnsemblMetazoa"/>
        </authorList>
    </citation>
    <scope>IDENTIFICATION</scope>
</reference>
<dbReference type="InterPro" id="IPR007763">
    <property type="entry name" value="NDUFA12"/>
</dbReference>
<keyword evidence="4" id="KW-1185">Reference proteome</keyword>
<dbReference type="EnsemblMetazoa" id="XM_022801910">
    <property type="protein sequence ID" value="XP_022657645"/>
    <property type="gene ID" value="LOC111248868"/>
</dbReference>
<dbReference type="Proteomes" id="UP000594260">
    <property type="component" value="Unplaced"/>
</dbReference>
<proteinExistence type="inferred from homology"/>
<dbReference type="GO" id="GO:0045271">
    <property type="term" value="C:respiratory chain complex I"/>
    <property type="evidence" value="ECO:0007669"/>
    <property type="project" value="InterPro"/>
</dbReference>
<feature type="compositionally biased region" description="Basic and acidic residues" evidence="2">
    <location>
        <begin position="138"/>
        <end position="148"/>
    </location>
</feature>
<comment type="similarity">
    <text evidence="1">Belongs to the complex I NDUFA12 subunit family.</text>
</comment>
<dbReference type="EnsemblMetazoa" id="XM_022801911">
    <property type="protein sequence ID" value="XP_022657646"/>
    <property type="gene ID" value="LOC111248868"/>
</dbReference>
<evidence type="ECO:0008006" key="5">
    <source>
        <dbReference type="Google" id="ProtNLM"/>
    </source>
</evidence>
<sequence>MAQRDILKRLVMNFVNSLRRPPRPKLCGEDRFGNKYYEFKPAEGSNLRQKRWFVPLNETRFDQEIPVEWEAWLRYRRSEPPMPEEIEANRIVQQQTIKNAKKLSGQRKLTSDLQKNPFSDFPDISEYEKQPGQGYIRIPEKPDPPEKK</sequence>
<evidence type="ECO:0000313" key="4">
    <source>
        <dbReference type="Proteomes" id="UP000594260"/>
    </source>
</evidence>
<dbReference type="PANTHER" id="PTHR32470:SF2">
    <property type="entry name" value="NADH DEHYDROGENASE [UBIQUINONE] 1 ALPHA SUBCOMPLEX ASSEMBLY FACTOR 2"/>
    <property type="match status" value="1"/>
</dbReference>
<dbReference type="InterPro" id="IPR052618">
    <property type="entry name" value="ComplexI_NDUFA12"/>
</dbReference>